<dbReference type="EMBL" id="CP017147">
    <property type="protein sequence ID" value="AOO81658.1"/>
    <property type="molecule type" value="Genomic_DNA"/>
</dbReference>
<dbReference type="Proteomes" id="UP000094969">
    <property type="component" value="Chromosome"/>
</dbReference>
<dbReference type="STRING" id="1526658.BHK69_15425"/>
<dbReference type="RefSeq" id="WP_069690869.1">
    <property type="nucleotide sequence ID" value="NZ_CP017147.1"/>
</dbReference>
<accession>A0A1D7U2R1</accession>
<protein>
    <recommendedName>
        <fullName evidence="3">DUF1983 domain-containing protein</fullName>
    </recommendedName>
</protein>
<gene>
    <name evidence="1" type="ORF">BHK69_15425</name>
</gene>
<name>A0A1D7U2R1_9HYPH</name>
<evidence type="ECO:0008006" key="3">
    <source>
        <dbReference type="Google" id="ProtNLM"/>
    </source>
</evidence>
<dbReference type="AlphaFoldDB" id="A0A1D7U2R1"/>
<reference evidence="1 2" key="1">
    <citation type="journal article" date="2015" name="Antonie Van Leeuwenhoek">
        <title>Bosea vaviloviae sp. nov., a new species of slow-growing rhizobia isolated from nodules of the relict species Vavilovia formosa (Stev.) Fed.</title>
        <authorList>
            <person name="Safronova V.I."/>
            <person name="Kuznetsova I.G."/>
            <person name="Sazanova A.L."/>
            <person name="Kimeklis A.K."/>
            <person name="Belimov A.A."/>
            <person name="Andronov E.E."/>
            <person name="Pinaev A.G."/>
            <person name="Chizhevskaya E.P."/>
            <person name="Pukhaev A.R."/>
            <person name="Popov K.P."/>
            <person name="Willems A."/>
            <person name="Tikhonovich I.A."/>
        </authorList>
    </citation>
    <scope>NUCLEOTIDE SEQUENCE [LARGE SCALE GENOMIC DNA]</scope>
    <source>
        <strain evidence="1 2">Vaf18</strain>
    </source>
</reference>
<evidence type="ECO:0000313" key="2">
    <source>
        <dbReference type="Proteomes" id="UP000094969"/>
    </source>
</evidence>
<dbReference type="KEGG" id="bvv:BHK69_15425"/>
<proteinExistence type="predicted"/>
<sequence>MADFDPLTVPAVMPMAVRRINEQGFPRQALLDYEQALQAWMKSNVANTNTRLNLVSEEVDGAYAAVATEAIARAAGDSALAAELTTLETTVGDNTAQLDILSASIDGIAVKYAVTGTINGVTGGFVLTGIQQLGGGASYLLEITSDVVINGNLLVTGTVETVAVASHAISQVAFSASGGINTGVGITVRAGATVAITASFNGLAGSYFPLSASPGTVYVERDGVLIGSVATNFEASGSGSSAGISFLQTTVLCQDSPGGGYHDYIVYSGNGAGVGGVAILVQELAR</sequence>
<keyword evidence="2" id="KW-1185">Reference proteome</keyword>
<evidence type="ECO:0000313" key="1">
    <source>
        <dbReference type="EMBL" id="AOO81658.1"/>
    </source>
</evidence>
<dbReference type="OrthoDB" id="7349961at2"/>
<organism evidence="1 2">
    <name type="scientific">Bosea vaviloviae</name>
    <dbReference type="NCBI Taxonomy" id="1526658"/>
    <lineage>
        <taxon>Bacteria</taxon>
        <taxon>Pseudomonadati</taxon>
        <taxon>Pseudomonadota</taxon>
        <taxon>Alphaproteobacteria</taxon>
        <taxon>Hyphomicrobiales</taxon>
        <taxon>Boseaceae</taxon>
        <taxon>Bosea</taxon>
    </lineage>
</organism>